<reference evidence="1 2" key="1">
    <citation type="submission" date="2018-10" db="EMBL/GenBank/DDBJ databases">
        <title>Draft Genome Sequence of Bacteroides sp. KCTC 15687.</title>
        <authorList>
            <person name="Yu S.Y."/>
            <person name="Kim J.S."/>
            <person name="Oh B.S."/>
            <person name="Park S.H."/>
            <person name="Kang S.W."/>
            <person name="Park J.E."/>
            <person name="Choi S.H."/>
            <person name="Han K.I."/>
            <person name="Lee K.C."/>
            <person name="Eom M.K."/>
            <person name="Suh M.K."/>
            <person name="Lee D.H."/>
            <person name="Yoon H."/>
            <person name="Kim B."/>
            <person name="Yang S.J."/>
            <person name="Lee J.S."/>
            <person name="Lee J.H."/>
        </authorList>
    </citation>
    <scope>NUCLEOTIDE SEQUENCE [LARGE SCALE GENOMIC DNA]</scope>
    <source>
        <strain evidence="1 2">KCTC 15687</strain>
    </source>
</reference>
<name>A0A401LUV6_9BACE</name>
<comment type="caution">
    <text evidence="1">The sequence shown here is derived from an EMBL/GenBank/DDBJ whole genome shotgun (WGS) entry which is preliminary data.</text>
</comment>
<proteinExistence type="predicted"/>
<dbReference type="AlphaFoldDB" id="A0A401LUV6"/>
<evidence type="ECO:0000313" key="1">
    <source>
        <dbReference type="EMBL" id="GCB35294.1"/>
    </source>
</evidence>
<accession>A0A401LUV6</accession>
<gene>
    <name evidence="1" type="ORF">KGMB02408_22390</name>
</gene>
<dbReference type="EMBL" id="BHWB01000005">
    <property type="protein sequence ID" value="GCB35294.1"/>
    <property type="molecule type" value="Genomic_DNA"/>
</dbReference>
<dbReference type="Proteomes" id="UP000288079">
    <property type="component" value="Unassembled WGS sequence"/>
</dbReference>
<organism evidence="1 2">
    <name type="scientific">Bacteroides faecalis</name>
    <dbReference type="NCBI Taxonomy" id="2447885"/>
    <lineage>
        <taxon>Bacteria</taxon>
        <taxon>Pseudomonadati</taxon>
        <taxon>Bacteroidota</taxon>
        <taxon>Bacteroidia</taxon>
        <taxon>Bacteroidales</taxon>
        <taxon>Bacteroidaceae</taxon>
        <taxon>Bacteroides</taxon>
    </lineage>
</organism>
<protein>
    <submittedName>
        <fullName evidence="1">Uncharacterized protein</fullName>
    </submittedName>
</protein>
<sequence>MIVFNACEKDDDFSINPEMNERITEISQSQLPAEVIPLRLNSKAELYTLIEKLDKVELNVSFSSEIPKLPRLKTRAEAPDLPGITNVDAELGKGYDIVIHLAYEKKGSGPISVSSDNKNTWVFSSWTQTAGVANWRSSSSINYAITGIIKWYVLIQTDLFEVSRRETSVSGDEPV</sequence>
<evidence type="ECO:0000313" key="2">
    <source>
        <dbReference type="Proteomes" id="UP000288079"/>
    </source>
</evidence>
<keyword evidence="2" id="KW-1185">Reference proteome</keyword>